<organism evidence="2 3">
    <name type="scientific">Singulisphaera acidiphila (strain ATCC BAA-1392 / DSM 18658 / VKM B-2454 / MOB10)</name>
    <dbReference type="NCBI Taxonomy" id="886293"/>
    <lineage>
        <taxon>Bacteria</taxon>
        <taxon>Pseudomonadati</taxon>
        <taxon>Planctomycetota</taxon>
        <taxon>Planctomycetia</taxon>
        <taxon>Isosphaerales</taxon>
        <taxon>Isosphaeraceae</taxon>
        <taxon>Singulisphaera</taxon>
    </lineage>
</organism>
<protein>
    <submittedName>
        <fullName evidence="2">Uncharacterized protein</fullName>
    </submittedName>
</protein>
<accession>L0DQ67</accession>
<dbReference type="HOGENOM" id="CLU_3222095_0_0_0"/>
<feature type="region of interest" description="Disordered" evidence="1">
    <location>
        <begin position="1"/>
        <end position="44"/>
    </location>
</feature>
<dbReference type="AlphaFoldDB" id="L0DQ67"/>
<dbReference type="KEGG" id="saci:Sinac_6919"/>
<reference evidence="2 3" key="1">
    <citation type="submission" date="2012-02" db="EMBL/GenBank/DDBJ databases">
        <title>Complete sequence of chromosome of Singulisphaera acidiphila DSM 18658.</title>
        <authorList>
            <consortium name="US DOE Joint Genome Institute (JGI-PGF)"/>
            <person name="Lucas S."/>
            <person name="Copeland A."/>
            <person name="Lapidus A."/>
            <person name="Glavina del Rio T."/>
            <person name="Dalin E."/>
            <person name="Tice H."/>
            <person name="Bruce D."/>
            <person name="Goodwin L."/>
            <person name="Pitluck S."/>
            <person name="Peters L."/>
            <person name="Ovchinnikova G."/>
            <person name="Chertkov O."/>
            <person name="Kyrpides N."/>
            <person name="Mavromatis K."/>
            <person name="Ivanova N."/>
            <person name="Brettin T."/>
            <person name="Detter J.C."/>
            <person name="Han C."/>
            <person name="Larimer F."/>
            <person name="Land M."/>
            <person name="Hauser L."/>
            <person name="Markowitz V."/>
            <person name="Cheng J.-F."/>
            <person name="Hugenholtz P."/>
            <person name="Woyke T."/>
            <person name="Wu D."/>
            <person name="Tindall B."/>
            <person name="Pomrenke H."/>
            <person name="Brambilla E."/>
            <person name="Klenk H.-P."/>
            <person name="Eisen J.A."/>
        </authorList>
    </citation>
    <scope>NUCLEOTIDE SEQUENCE [LARGE SCALE GENOMIC DNA]</scope>
    <source>
        <strain evidence="3">ATCC BAA-1392 / DSM 18658 / VKM B-2454 / MOB10</strain>
    </source>
</reference>
<evidence type="ECO:0000256" key="1">
    <source>
        <dbReference type="SAM" id="MobiDB-lite"/>
    </source>
</evidence>
<dbReference type="STRING" id="886293.Sinac_6919"/>
<evidence type="ECO:0000313" key="3">
    <source>
        <dbReference type="Proteomes" id="UP000010798"/>
    </source>
</evidence>
<proteinExistence type="predicted"/>
<feature type="compositionally biased region" description="Polar residues" evidence="1">
    <location>
        <begin position="8"/>
        <end position="17"/>
    </location>
</feature>
<sequence length="44" mass="4913">MAYYDTIMAQSQPSENDLQNRELLKPMPAPQLTSHGPPNRGRSA</sequence>
<dbReference type="Proteomes" id="UP000010798">
    <property type="component" value="Chromosome"/>
</dbReference>
<evidence type="ECO:0000313" key="2">
    <source>
        <dbReference type="EMBL" id="AGA30975.1"/>
    </source>
</evidence>
<keyword evidence="3" id="KW-1185">Reference proteome</keyword>
<gene>
    <name evidence="2" type="ordered locus">Sinac_6919</name>
</gene>
<name>L0DQ67_SINAD</name>
<dbReference type="EMBL" id="CP003364">
    <property type="protein sequence ID" value="AGA30975.1"/>
    <property type="molecule type" value="Genomic_DNA"/>
</dbReference>